<dbReference type="Proteomes" id="UP001162992">
    <property type="component" value="Chromosome 23"/>
</dbReference>
<dbReference type="EMBL" id="CM055114">
    <property type="protein sequence ID" value="KAJ7514210.1"/>
    <property type="molecule type" value="Genomic_DNA"/>
</dbReference>
<gene>
    <name evidence="1" type="ORF">O6H91_23G033400</name>
</gene>
<reference evidence="2" key="1">
    <citation type="journal article" date="2024" name="Proc. Natl. Acad. Sci. U.S.A.">
        <title>Extraordinary preservation of gene collinearity over three hundred million years revealed in homosporous lycophytes.</title>
        <authorList>
            <person name="Li C."/>
            <person name="Wickell D."/>
            <person name="Kuo L.Y."/>
            <person name="Chen X."/>
            <person name="Nie B."/>
            <person name="Liao X."/>
            <person name="Peng D."/>
            <person name="Ji J."/>
            <person name="Jenkins J."/>
            <person name="Williams M."/>
            <person name="Shu S."/>
            <person name="Plott C."/>
            <person name="Barry K."/>
            <person name="Rajasekar S."/>
            <person name="Grimwood J."/>
            <person name="Han X."/>
            <person name="Sun S."/>
            <person name="Hou Z."/>
            <person name="He W."/>
            <person name="Dai G."/>
            <person name="Sun C."/>
            <person name="Schmutz J."/>
            <person name="Leebens-Mack J.H."/>
            <person name="Li F.W."/>
            <person name="Wang L."/>
        </authorList>
    </citation>
    <scope>NUCLEOTIDE SEQUENCE [LARGE SCALE GENOMIC DNA]</scope>
    <source>
        <strain evidence="2">cv. PW_Plant_1</strain>
    </source>
</reference>
<proteinExistence type="predicted"/>
<sequence>MLPCIVCTKHVDDEEDEEVAGARSPKSSAEKDGLKSITSQFKDMVWKASVAYRHCKPGSAAIFDHNAPSLDGYETASSTTSSVNHLKSISQSGIAASSSKDDKSSQASKLEGLHPQKGPSKMPEYPCNGKSAQPVNEQIIDQNLPLKNDTDLEWVAQVEPGVLITFLALPDGGNELKRIRFSREMFNKWQAEAWWTANSDRVHALYNVRVKDKPASLPYPLSSKEVARSFHEIGDSANSPDVVSEQMIKPNHIPDLDAIGSSAHVASSDSEGSTGSEWVAEDEPGIFITVNALPGGIKTLKRVRFSCDRFNEQQAKLWWEKNRFRVHEQYLRKHMPGASFTSI</sequence>
<name>A0ACC2A9H6_DIPCM</name>
<keyword evidence="2" id="KW-1185">Reference proteome</keyword>
<accession>A0ACC2A9H6</accession>
<evidence type="ECO:0000313" key="2">
    <source>
        <dbReference type="Proteomes" id="UP001162992"/>
    </source>
</evidence>
<evidence type="ECO:0000313" key="1">
    <source>
        <dbReference type="EMBL" id="KAJ7514210.1"/>
    </source>
</evidence>
<comment type="caution">
    <text evidence="1">The sequence shown here is derived from an EMBL/GenBank/DDBJ whole genome shotgun (WGS) entry which is preliminary data.</text>
</comment>
<protein>
    <submittedName>
        <fullName evidence="1">Uncharacterized protein</fullName>
    </submittedName>
</protein>
<organism evidence="1 2">
    <name type="scientific">Diphasiastrum complanatum</name>
    <name type="common">Issler's clubmoss</name>
    <name type="synonym">Lycopodium complanatum</name>
    <dbReference type="NCBI Taxonomy" id="34168"/>
    <lineage>
        <taxon>Eukaryota</taxon>
        <taxon>Viridiplantae</taxon>
        <taxon>Streptophyta</taxon>
        <taxon>Embryophyta</taxon>
        <taxon>Tracheophyta</taxon>
        <taxon>Lycopodiopsida</taxon>
        <taxon>Lycopodiales</taxon>
        <taxon>Lycopodiaceae</taxon>
        <taxon>Lycopodioideae</taxon>
        <taxon>Diphasiastrum</taxon>
    </lineage>
</organism>